<feature type="compositionally biased region" description="Acidic residues" evidence="1">
    <location>
        <begin position="297"/>
        <end position="313"/>
    </location>
</feature>
<dbReference type="Gene3D" id="1.10.10.60">
    <property type="entry name" value="Homeodomain-like"/>
    <property type="match status" value="1"/>
</dbReference>
<dbReference type="InParanoid" id="K3W5Z3"/>
<dbReference type="EMBL" id="GL376636">
    <property type="status" value="NOT_ANNOTATED_CDS"/>
    <property type="molecule type" value="Genomic_DNA"/>
</dbReference>
<evidence type="ECO:0000259" key="2">
    <source>
        <dbReference type="Pfam" id="PF13837"/>
    </source>
</evidence>
<organism evidence="3 4">
    <name type="scientific">Globisporangium ultimum (strain ATCC 200006 / CBS 805.95 / DAOM BR144)</name>
    <name type="common">Pythium ultimum</name>
    <dbReference type="NCBI Taxonomy" id="431595"/>
    <lineage>
        <taxon>Eukaryota</taxon>
        <taxon>Sar</taxon>
        <taxon>Stramenopiles</taxon>
        <taxon>Oomycota</taxon>
        <taxon>Peronosporomycetes</taxon>
        <taxon>Pythiales</taxon>
        <taxon>Pythiaceae</taxon>
        <taxon>Globisporangium</taxon>
    </lineage>
</organism>
<feature type="region of interest" description="Disordered" evidence="1">
    <location>
        <begin position="156"/>
        <end position="185"/>
    </location>
</feature>
<dbReference type="HOGENOM" id="CLU_623321_0_0_1"/>
<dbReference type="PANTHER" id="PTHR37067:SF3">
    <property type="entry name" value="PX DOMAIN-CONTAINING PROTEIN"/>
    <property type="match status" value="1"/>
</dbReference>
<reference evidence="3" key="3">
    <citation type="submission" date="2015-02" db="UniProtKB">
        <authorList>
            <consortium name="EnsemblProtists"/>
        </authorList>
    </citation>
    <scope>IDENTIFICATION</scope>
    <source>
        <strain evidence="3">DAOM BR144</strain>
    </source>
</reference>
<accession>K3W5Z3</accession>
<feature type="domain" description="Myb/SANT-like DNA-binding" evidence="2">
    <location>
        <begin position="10"/>
        <end position="77"/>
    </location>
</feature>
<evidence type="ECO:0000313" key="4">
    <source>
        <dbReference type="Proteomes" id="UP000019132"/>
    </source>
</evidence>
<evidence type="ECO:0000256" key="1">
    <source>
        <dbReference type="SAM" id="MobiDB-lite"/>
    </source>
</evidence>
<name>K3W5Z3_GLOUD</name>
<dbReference type="Proteomes" id="UP000019132">
    <property type="component" value="Unassembled WGS sequence"/>
</dbReference>
<dbReference type="PANTHER" id="PTHR37067">
    <property type="entry name" value="PX DOMAIN-CONTAINING PROTEIN"/>
    <property type="match status" value="1"/>
</dbReference>
<reference evidence="4" key="1">
    <citation type="journal article" date="2010" name="Genome Biol.">
        <title>Genome sequence of the necrotrophic plant pathogen Pythium ultimum reveals original pathogenicity mechanisms and effector repertoire.</title>
        <authorList>
            <person name="Levesque C.A."/>
            <person name="Brouwer H."/>
            <person name="Cano L."/>
            <person name="Hamilton J.P."/>
            <person name="Holt C."/>
            <person name="Huitema E."/>
            <person name="Raffaele S."/>
            <person name="Robideau G.P."/>
            <person name="Thines M."/>
            <person name="Win J."/>
            <person name="Zerillo M.M."/>
            <person name="Beakes G.W."/>
            <person name="Boore J.L."/>
            <person name="Busam D."/>
            <person name="Dumas B."/>
            <person name="Ferriera S."/>
            <person name="Fuerstenberg S.I."/>
            <person name="Gachon C.M."/>
            <person name="Gaulin E."/>
            <person name="Govers F."/>
            <person name="Grenville-Briggs L."/>
            <person name="Horner N."/>
            <person name="Hostetler J."/>
            <person name="Jiang R.H."/>
            <person name="Johnson J."/>
            <person name="Krajaejun T."/>
            <person name="Lin H."/>
            <person name="Meijer H.J."/>
            <person name="Moore B."/>
            <person name="Morris P."/>
            <person name="Phuntmart V."/>
            <person name="Puiu D."/>
            <person name="Shetty J."/>
            <person name="Stajich J.E."/>
            <person name="Tripathy S."/>
            <person name="Wawra S."/>
            <person name="van West P."/>
            <person name="Whitty B.R."/>
            <person name="Coutinho P.M."/>
            <person name="Henrissat B."/>
            <person name="Martin F."/>
            <person name="Thomas P.D."/>
            <person name="Tyler B.M."/>
            <person name="De Vries R.P."/>
            <person name="Kamoun S."/>
            <person name="Yandell M."/>
            <person name="Tisserat N."/>
            <person name="Buell C.R."/>
        </authorList>
    </citation>
    <scope>NUCLEOTIDE SEQUENCE</scope>
    <source>
        <strain evidence="4">DAOM:BR144</strain>
    </source>
</reference>
<feature type="region of interest" description="Disordered" evidence="1">
    <location>
        <begin position="289"/>
        <end position="365"/>
    </location>
</feature>
<reference evidence="4" key="2">
    <citation type="submission" date="2010-04" db="EMBL/GenBank/DDBJ databases">
        <authorList>
            <person name="Buell R."/>
            <person name="Hamilton J."/>
            <person name="Hostetler J."/>
        </authorList>
    </citation>
    <scope>NUCLEOTIDE SEQUENCE [LARGE SCALE GENOMIC DNA]</scope>
    <source>
        <strain evidence="4">DAOM:BR144</strain>
    </source>
</reference>
<feature type="compositionally biased region" description="Low complexity" evidence="1">
    <location>
        <begin position="175"/>
        <end position="185"/>
    </location>
</feature>
<protein>
    <recommendedName>
        <fullName evidence="2">Myb/SANT-like DNA-binding domain-containing protein</fullName>
    </recommendedName>
</protein>
<dbReference type="eggNOG" id="ENOG502R335">
    <property type="taxonomic scope" value="Eukaryota"/>
</dbReference>
<feature type="compositionally biased region" description="Polar residues" evidence="1">
    <location>
        <begin position="165"/>
        <end position="174"/>
    </location>
</feature>
<dbReference type="VEuPathDB" id="FungiDB:PYU1_G000384"/>
<proteinExistence type="predicted"/>
<dbReference type="Pfam" id="PF13837">
    <property type="entry name" value="Myb_DNA-bind_4"/>
    <property type="match status" value="1"/>
</dbReference>
<evidence type="ECO:0000313" key="3">
    <source>
        <dbReference type="EnsemblProtists" id="PYU1_T000384"/>
    </source>
</evidence>
<dbReference type="AlphaFoldDB" id="K3W5Z3"/>
<sequence>MDEEQRHKERAKWTRAEEASLLELWCSVRANPEFHGERGLKRAAWTWVANEMAARHGDTKEKAMIQSKFMRLIKEYKLFLWVVSMDGVTHDDQGQIAMSESAWEQLFAEKKTVELSILRKLKQVGFPLATQCAAACSDDPSAGIRTAITNLGADLSTHDVRPSEGATTPPSVRMSTRSAGAASSPATTPVVAPVAAFRPHHAEEFGLQPHYNKDGIVESATCRFCLTFGRDARNGKRRIGKPKSFRSFRVDNYRQHLSSQHTAKWEEFRKCESLAAKKAFFARDAAGMVDDATSPADENDGGLEDDEDDDESEVTAADGHVGAPRYRSIAPALQSVPRATQNNKRSRDGEESEEDTEERATRRSLKERELQLRERELALRREELAERKQQRLEDAQQREKQFGVMVDMVEKLHRTQAQLLGIIAGALGSQPGLFSQTQQP</sequence>
<dbReference type="EnsemblProtists" id="PYU1_T000384">
    <property type="protein sequence ID" value="PYU1_T000384"/>
    <property type="gene ID" value="PYU1_G000384"/>
</dbReference>
<keyword evidence="4" id="KW-1185">Reference proteome</keyword>
<dbReference type="InterPro" id="IPR044822">
    <property type="entry name" value="Myb_DNA-bind_4"/>
</dbReference>